<dbReference type="SUPFAM" id="SSF56801">
    <property type="entry name" value="Acetyl-CoA synthetase-like"/>
    <property type="match status" value="1"/>
</dbReference>
<protein>
    <submittedName>
        <fullName evidence="5">AMP-dependent synthetase</fullName>
    </submittedName>
</protein>
<dbReference type="PANTHER" id="PTHR43201:SF5">
    <property type="entry name" value="MEDIUM-CHAIN ACYL-COA LIGASE ACSF2, MITOCHONDRIAL"/>
    <property type="match status" value="1"/>
</dbReference>
<dbReference type="Pfam" id="PF00501">
    <property type="entry name" value="AMP-binding"/>
    <property type="match status" value="1"/>
</dbReference>
<dbReference type="InterPro" id="IPR045851">
    <property type="entry name" value="AMP-bd_C_sf"/>
</dbReference>
<evidence type="ECO:0000256" key="1">
    <source>
        <dbReference type="ARBA" id="ARBA00006432"/>
    </source>
</evidence>
<comment type="similarity">
    <text evidence="1">Belongs to the ATP-dependent AMP-binding enzyme family.</text>
</comment>
<dbReference type="AlphaFoldDB" id="A0A4U0RJF6"/>
<dbReference type="Gene3D" id="3.30.300.30">
    <property type="match status" value="1"/>
</dbReference>
<proteinExistence type="inferred from homology"/>
<evidence type="ECO:0000313" key="5">
    <source>
        <dbReference type="EMBL" id="TJZ95829.1"/>
    </source>
</evidence>
<dbReference type="InterPro" id="IPR020845">
    <property type="entry name" value="AMP-binding_CS"/>
</dbReference>
<gene>
    <name evidence="5" type="ORF">FCI23_51840</name>
</gene>
<evidence type="ECO:0000259" key="3">
    <source>
        <dbReference type="Pfam" id="PF00501"/>
    </source>
</evidence>
<dbReference type="Pfam" id="PF13193">
    <property type="entry name" value="AMP-binding_C"/>
    <property type="match status" value="1"/>
</dbReference>
<dbReference type="InterPro" id="IPR025110">
    <property type="entry name" value="AMP-bd_C"/>
</dbReference>
<sequence>MSKSVFLGAVGSEPVREQTVGSLLRDAVDQAPSVVALVEGVPDPAARRRWTYAELFDEAEQAARALLGRFRPGERVAVWANNLPEWILLEMAAALAGLTLVTVNPMLRENELLHVLGQSEAAGVFLVREYRGNPMENTLAGLRTDLPQLRETVLFEEWAAFLASGSPTEVLPTVSPDDPAQIQYTSGTTGTPKGAVLHHRGITNNARLSYVRAFDMRPGESFVSPMPLFHTAGCVLTTLATIASQGTLVIPPWFDPALMLELIEAERSAVFGGVPTMLLAMLDHPRFGRTDLSSVRYALSGGATVPPDLVRRTESALGIPMANIYAQTEASPGITMTALDDTPEDRAGTIGRPLPGCAIKIVDPRTGELRDRGETGELCTRGYHVMTAYFGMPQQTAETIDADGWLHTGDLANMDNRGYLRIDGRVKEMIIRGGENIYPREIEHVLLDHPAVAEAAVVGIPDPTWGEQVGAFIRLAAGRPADEDELSTYVRQNLAPHKTPRIWRFVTEFPMTGSGKIQKHRLREHVTTEHITAAPNDSPAS</sequence>
<name>A0A4U0RJF6_9ACTN</name>
<comment type="caution">
    <text evidence="5">The sequence shown here is derived from an EMBL/GenBank/DDBJ whole genome shotgun (WGS) entry which is preliminary data.</text>
</comment>
<dbReference type="GO" id="GO:0031956">
    <property type="term" value="F:medium-chain fatty acid-CoA ligase activity"/>
    <property type="evidence" value="ECO:0007669"/>
    <property type="project" value="TreeGrafter"/>
</dbReference>
<feature type="domain" description="AMP-dependent synthetase/ligase" evidence="3">
    <location>
        <begin position="25"/>
        <end position="390"/>
    </location>
</feature>
<keyword evidence="6" id="KW-1185">Reference proteome</keyword>
<dbReference type="InterPro" id="IPR000873">
    <property type="entry name" value="AMP-dep_synth/lig_dom"/>
</dbReference>
<keyword evidence="2" id="KW-0436">Ligase</keyword>
<evidence type="ECO:0000313" key="6">
    <source>
        <dbReference type="Proteomes" id="UP000305778"/>
    </source>
</evidence>
<evidence type="ECO:0000256" key="2">
    <source>
        <dbReference type="ARBA" id="ARBA00022598"/>
    </source>
</evidence>
<feature type="domain" description="AMP-binding enzyme C-terminal" evidence="4">
    <location>
        <begin position="441"/>
        <end position="516"/>
    </location>
</feature>
<reference evidence="5 6" key="1">
    <citation type="submission" date="2019-04" db="EMBL/GenBank/DDBJ databases">
        <title>Streptomyces oryziradicis sp. nov., a novel actinomycete isolated from rhizosphere soil of rice (Oryza sativa L.).</title>
        <authorList>
            <person name="Li C."/>
        </authorList>
    </citation>
    <scope>NUCLEOTIDE SEQUENCE [LARGE SCALE GENOMIC DNA]</scope>
    <source>
        <strain evidence="5 6">NEAU-C40</strain>
    </source>
</reference>
<dbReference type="GO" id="GO:0006631">
    <property type="term" value="P:fatty acid metabolic process"/>
    <property type="evidence" value="ECO:0007669"/>
    <property type="project" value="TreeGrafter"/>
</dbReference>
<organism evidence="5 6">
    <name type="scientific">Actinacidiphila oryziradicis</name>
    <dbReference type="NCBI Taxonomy" id="2571141"/>
    <lineage>
        <taxon>Bacteria</taxon>
        <taxon>Bacillati</taxon>
        <taxon>Actinomycetota</taxon>
        <taxon>Actinomycetes</taxon>
        <taxon>Kitasatosporales</taxon>
        <taxon>Streptomycetaceae</taxon>
        <taxon>Actinacidiphila</taxon>
    </lineage>
</organism>
<dbReference type="PROSITE" id="PS00455">
    <property type="entry name" value="AMP_BINDING"/>
    <property type="match status" value="1"/>
</dbReference>
<evidence type="ECO:0000259" key="4">
    <source>
        <dbReference type="Pfam" id="PF13193"/>
    </source>
</evidence>
<dbReference type="Proteomes" id="UP000305778">
    <property type="component" value="Unassembled WGS sequence"/>
</dbReference>
<dbReference type="EMBL" id="SUMC01000175">
    <property type="protein sequence ID" value="TJZ95829.1"/>
    <property type="molecule type" value="Genomic_DNA"/>
</dbReference>
<dbReference type="PANTHER" id="PTHR43201">
    <property type="entry name" value="ACYL-COA SYNTHETASE"/>
    <property type="match status" value="1"/>
</dbReference>
<dbReference type="Gene3D" id="3.40.50.12780">
    <property type="entry name" value="N-terminal domain of ligase-like"/>
    <property type="match status" value="1"/>
</dbReference>
<accession>A0A4U0RJF6</accession>
<dbReference type="InterPro" id="IPR042099">
    <property type="entry name" value="ANL_N_sf"/>
</dbReference>
<dbReference type="OrthoDB" id="9803968at2"/>
<dbReference type="FunFam" id="3.30.300.30:FF:000008">
    <property type="entry name" value="2,3-dihydroxybenzoate-AMP ligase"/>
    <property type="match status" value="1"/>
</dbReference>